<evidence type="ECO:0000313" key="1">
    <source>
        <dbReference type="EMBL" id="AFI32079.1"/>
    </source>
</evidence>
<dbReference type="RefSeq" id="WP_014687053.1">
    <property type="nucleotide sequence ID" value="NC_017796.1"/>
</dbReference>
<dbReference type="Pfam" id="PF02414">
    <property type="entry name" value="Borrelia_orfA"/>
    <property type="match status" value="1"/>
</dbReference>
<proteinExistence type="predicted"/>
<sequence length="252" mass="29216">MISLTENNKNFKSKNSKSQINAILKSLVEFNIHKDPNNSQTIRMSYVKLQIIKMLKRYNRIIKVYWAINTKNTNYKQSMGIEEYSACDIQKIVLKLLENNAAKKVCKRTLELDIKLLNNLNLIKSKIIRFGKGKGSVAYYVQNMALMPTHKDAILEHLIQLMQDNLKDKIIIGNFDLDEPFDNEPKNINSKTTKFITEKIENKTNEQLHKKRMYIISHVQSLDDFNKANISNINKENSKNSLEKNSAKSPSH</sequence>
<reference evidence="2" key="2">
    <citation type="submission" date="2012-03" db="EMBL/GenBank/DDBJ databases">
        <title>Complete genome sequence of Borrelia crocidurae.</title>
        <authorList>
            <person name="Elbir H."/>
            <person name="Gimenez G."/>
            <person name="Robert C."/>
            <person name="Raoult D."/>
            <person name="Drancourt M."/>
        </authorList>
    </citation>
    <scope>NUCLEOTIDE SEQUENCE [LARGE SCALE GENOMIC DNA]</scope>
    <source>
        <strain evidence="2">Achema</strain>
        <plasmid evidence="2">unnamed25</plasmid>
    </source>
</reference>
<evidence type="ECO:0000313" key="2">
    <source>
        <dbReference type="Proteomes" id="UP000005212"/>
    </source>
</evidence>
<name>I0FF23_BORCA</name>
<dbReference type="EMBL" id="CP003451">
    <property type="protein sequence ID" value="AFI32079.1"/>
    <property type="molecule type" value="Genomic_DNA"/>
</dbReference>
<dbReference type="AlphaFoldDB" id="I0FF23"/>
<accession>I0FF23</accession>
<organism evidence="1 2">
    <name type="scientific">Borrelia crocidurae (strain Achema)</name>
    <dbReference type="NCBI Taxonomy" id="1155096"/>
    <lineage>
        <taxon>Bacteria</taxon>
        <taxon>Pseudomonadati</taxon>
        <taxon>Spirochaetota</taxon>
        <taxon>Spirochaetia</taxon>
        <taxon>Spirochaetales</taxon>
        <taxon>Borreliaceae</taxon>
        <taxon>Borrelia</taxon>
    </lineage>
</organism>
<gene>
    <name evidence="1" type="ordered locus">Q7M_1323</name>
</gene>
<feature type="non-terminal residue" evidence="1">
    <location>
        <position position="252"/>
    </location>
</feature>
<protein>
    <submittedName>
        <fullName evidence="1">Borrelia ORF-A-containing protein</fullName>
    </submittedName>
</protein>
<geneLocation type="plasmid" evidence="2">
    <name>unnamed25</name>
</geneLocation>
<dbReference type="Proteomes" id="UP000005212">
    <property type="component" value="Plasmid unnamed25"/>
</dbReference>
<reference evidence="1 2" key="1">
    <citation type="journal article" date="2012" name="J. Bacteriol.">
        <title>Complete Genome Sequence of Borrelia crocidurae.</title>
        <authorList>
            <person name="Elbir H."/>
            <person name="Gimenez G."/>
            <person name="Robert C."/>
            <person name="Bergstrom S."/>
            <person name="Cutler S."/>
            <person name="Raoult D."/>
            <person name="Drancourt M."/>
        </authorList>
    </citation>
    <scope>NUCLEOTIDE SEQUENCE [LARGE SCALE GENOMIC DNA]</scope>
    <source>
        <strain evidence="1 2">Achema</strain>
        <plasmid evidence="2">unnamed25</plasmid>
    </source>
</reference>
<dbReference type="KEGG" id="bcw:Q7M_1323"/>
<keyword evidence="1" id="KW-0614">Plasmid</keyword>
<dbReference type="HOGENOM" id="CLU_1104670_0_0_12"/>
<dbReference type="InterPro" id="IPR003459">
    <property type="entry name" value="Borrelia_plasmid_OrfA"/>
</dbReference>